<evidence type="ECO:0000256" key="2">
    <source>
        <dbReference type="ARBA" id="ARBA00022840"/>
    </source>
</evidence>
<dbReference type="InterPro" id="IPR054547">
    <property type="entry name" value="NNH1"/>
</dbReference>
<dbReference type="eggNOG" id="COG5635">
    <property type="taxonomic scope" value="Bacteria"/>
</dbReference>
<accession>A0A0A0NTA8</accession>
<name>A0A0A0NTA8_STRRN</name>
<dbReference type="AlphaFoldDB" id="A0A0A0NTA8"/>
<evidence type="ECO:0000259" key="3">
    <source>
        <dbReference type="PROSITE" id="PS50837"/>
    </source>
</evidence>
<dbReference type="KEGG" id="src:M271_46965"/>
<dbReference type="EMBL" id="QYCY01000004">
    <property type="protein sequence ID" value="RLV72414.1"/>
    <property type="molecule type" value="Genomic_DNA"/>
</dbReference>
<dbReference type="GO" id="GO:0005524">
    <property type="term" value="F:ATP binding"/>
    <property type="evidence" value="ECO:0007669"/>
    <property type="project" value="UniProtKB-KW"/>
</dbReference>
<dbReference type="Gene3D" id="3.40.50.300">
    <property type="entry name" value="P-loop containing nucleotide triphosphate hydrolases"/>
    <property type="match status" value="1"/>
</dbReference>
<evidence type="ECO:0000256" key="1">
    <source>
        <dbReference type="ARBA" id="ARBA00022741"/>
    </source>
</evidence>
<keyword evidence="1" id="KW-0547">Nucleotide-binding</keyword>
<dbReference type="InterPro" id="IPR007111">
    <property type="entry name" value="NACHT_NTPase"/>
</dbReference>
<dbReference type="PROSITE" id="PS50837">
    <property type="entry name" value="NACHT"/>
    <property type="match status" value="1"/>
</dbReference>
<gene>
    <name evidence="4" type="ORF">D3C57_147845</name>
</gene>
<dbReference type="HOGENOM" id="CLU_009117_0_0_11"/>
<dbReference type="PANTHER" id="PTHR46844">
    <property type="entry name" value="SLR5058 PROTEIN"/>
    <property type="match status" value="1"/>
</dbReference>
<dbReference type="PANTHER" id="PTHR46844:SF1">
    <property type="entry name" value="SLR5058 PROTEIN"/>
    <property type="match status" value="1"/>
</dbReference>
<dbReference type="SUPFAM" id="SSF52047">
    <property type="entry name" value="RNI-like"/>
    <property type="match status" value="1"/>
</dbReference>
<keyword evidence="2 4" id="KW-0067">ATP-binding</keyword>
<dbReference type="Pfam" id="PF22733">
    <property type="entry name" value="NNH1"/>
    <property type="match status" value="1"/>
</dbReference>
<proteinExistence type="predicted"/>
<dbReference type="Gene3D" id="3.80.10.10">
    <property type="entry name" value="Ribonuclease Inhibitor"/>
    <property type="match status" value="1"/>
</dbReference>
<comment type="caution">
    <text evidence="4">The sequence shown here is derived from an EMBL/GenBank/DDBJ whole genome shotgun (WGS) entry which is preliminary data.</text>
</comment>
<dbReference type="SUPFAM" id="SSF52540">
    <property type="entry name" value="P-loop containing nucleoside triphosphate hydrolases"/>
    <property type="match status" value="1"/>
</dbReference>
<evidence type="ECO:0000313" key="5">
    <source>
        <dbReference type="Proteomes" id="UP000281594"/>
    </source>
</evidence>
<organism evidence="4 5">
    <name type="scientific">Streptomyces rapamycinicus (strain ATCC 29253 / DSM 41530 / NRRL 5491 / AYB-994)</name>
    <name type="common">Streptomyces hygroscopicus (strain ATCC 29253)</name>
    <dbReference type="NCBI Taxonomy" id="1343740"/>
    <lineage>
        <taxon>Bacteria</taxon>
        <taxon>Bacillati</taxon>
        <taxon>Actinomycetota</taxon>
        <taxon>Actinomycetes</taxon>
        <taxon>Kitasatosporales</taxon>
        <taxon>Streptomycetaceae</taxon>
        <taxon>Streptomyces</taxon>
        <taxon>Streptomyces violaceusniger group</taxon>
    </lineage>
</organism>
<dbReference type="Pfam" id="PF05729">
    <property type="entry name" value="NACHT"/>
    <property type="match status" value="1"/>
</dbReference>
<dbReference type="STRING" id="1343740.M271_46965"/>
<reference evidence="4 5" key="1">
    <citation type="journal article" date="2018" name="J. Biol. Chem.">
        <title>Discovery of the actinoplanic acid pathway in Streptomyces rapamycinicus reveals a genetically conserved synergism with rapamycin.</title>
        <authorList>
            <person name="Mrak P."/>
            <person name="Krastel P."/>
            <person name="Pivk Lukancic P."/>
            <person name="Tao J."/>
            <person name="Pistorius D."/>
            <person name="Moore C.M."/>
        </authorList>
    </citation>
    <scope>NUCLEOTIDE SEQUENCE [LARGE SCALE GENOMIC DNA]</scope>
    <source>
        <strain evidence="4 5">NRRL 5491</strain>
    </source>
</reference>
<dbReference type="InterPro" id="IPR027417">
    <property type="entry name" value="P-loop_NTPase"/>
</dbReference>
<protein>
    <submittedName>
        <fullName evidence="4">ATP-binding protein</fullName>
    </submittedName>
</protein>
<sequence length="1075" mass="118328">MEPGTIGVGARAASAAAGPLIRRLFAQPAPGAELVHQPVRISGLVAWRGEKRTLTEDDVRKLVEELVERAATADPNEPAVPEGERQAVTDALTTTLLALGHIGMGDVQAVRLGYRTLAHTLKKRVPQATRQLSSDGTHLYNSLLDLSCLQILHFFSQRSTFIARTLAEATQQLQEQSRQLGILLERVPQPVRDAGFEHRYSEHIVDKHGMLRILGLRLRHQEGDSWPLDAAYLSLEATAPEGPAPESLAPEGLGAYHHPRPTSVAPRRVEMLLQGQRRVLLRGHAGSGKTTLLQWLATTTARRAFPAELDEYNDCVPFVLQLRTLTRREALPSPAGFLAAVGSVLADAQPDGWAVRTLESGRALLLIDGVDEVTQHHRERTREWLRELLAAYPDVRCLVTVRPSAVQDGWLRREGFAELCLLPMGRDDIAAFIRHWHRAARAESAGEQERARLDALRTALTETVAVNQSIARLAENPLMCALICALHRDEQARLPRDRKGLYESALELLLVRRDAHRSIDAPEGIHLSKEAQLRLLSRIAAWFTLQKQSEAEQEDVVEGVLAETLPSIREAQEQGGPQEIFRYLLLRSGLLHAPTEDSVAFIHRTFQDYLGAKALQETRYFNTMVRNAHDNQWEDVIRMAVAHGDRKQCGQLLRKLIKRGDDVRRHRHRLHLLAAACLEHATELDPEVRRDVEERMASLIPPRTVEDGHTLAAAGSVVLDLLPKEPDGLGDAEVAAVVATVCRIGGEPALGRLKRFRHHPSPAVHGQFIEAWDTFDCGLFAQEILAHLPENSLFTASSRDQLHELRRMGGRATVQCAGPIRTVDFATELVPDVLKRLSVFNNPLLDDLAFLRTLPRLTELMIGHCPEVRSVEGLAGLPIALLALYATTALDGMEALGSLTALETLALDLPLPCGALGDLPVDAPLTALYVGPATYATSGMRGIARWPTLRHISLFDSVRLSAADRSEILSLPQVESLSLTGESVARMRDAVPMPDVSHLSLAGALEAEDLTPLRDAFPGLRRLFLSWRPGQGPVVDLTPLSGMRELIVQVSNAELVKGVGRFPDGRALVVPAPSR</sequence>
<dbReference type="InterPro" id="IPR032675">
    <property type="entry name" value="LRR_dom_sf"/>
</dbReference>
<feature type="domain" description="NACHT" evidence="3">
    <location>
        <begin position="277"/>
        <end position="617"/>
    </location>
</feature>
<dbReference type="Proteomes" id="UP000281594">
    <property type="component" value="Unassembled WGS sequence"/>
</dbReference>
<dbReference type="RefSeq" id="WP_020874236.1">
    <property type="nucleotide sequence ID" value="NC_022785.1"/>
</dbReference>
<evidence type="ECO:0000313" key="4">
    <source>
        <dbReference type="EMBL" id="RLV72414.1"/>
    </source>
</evidence>